<evidence type="ECO:0000313" key="9">
    <source>
        <dbReference type="EMBL" id="KAG5189141.1"/>
    </source>
</evidence>
<dbReference type="GO" id="GO:0016757">
    <property type="term" value="F:glycosyltransferase activity"/>
    <property type="evidence" value="ECO:0007669"/>
    <property type="project" value="UniProtKB-KW"/>
</dbReference>
<comment type="subcellular location">
    <subcellularLocation>
        <location evidence="1">Membrane</location>
        <topology evidence="1">Single-pass membrane protein</topology>
    </subcellularLocation>
</comment>
<evidence type="ECO:0000256" key="3">
    <source>
        <dbReference type="ARBA" id="ARBA00022676"/>
    </source>
</evidence>
<dbReference type="AlphaFoldDB" id="A0A835Z8H1"/>
<evidence type="ECO:0000256" key="2">
    <source>
        <dbReference type="ARBA" id="ARBA00007647"/>
    </source>
</evidence>
<evidence type="ECO:0000256" key="6">
    <source>
        <dbReference type="ARBA" id="ARBA00022989"/>
    </source>
</evidence>
<evidence type="ECO:0000313" key="10">
    <source>
        <dbReference type="Proteomes" id="UP000664859"/>
    </source>
</evidence>
<organism evidence="9 10">
    <name type="scientific">Tribonema minus</name>
    <dbReference type="NCBI Taxonomy" id="303371"/>
    <lineage>
        <taxon>Eukaryota</taxon>
        <taxon>Sar</taxon>
        <taxon>Stramenopiles</taxon>
        <taxon>Ochrophyta</taxon>
        <taxon>PX clade</taxon>
        <taxon>Xanthophyceae</taxon>
        <taxon>Tribonematales</taxon>
        <taxon>Tribonemataceae</taxon>
        <taxon>Tribonema</taxon>
    </lineage>
</organism>
<keyword evidence="5" id="KW-0812">Transmembrane</keyword>
<dbReference type="GO" id="GO:0016020">
    <property type="term" value="C:membrane"/>
    <property type="evidence" value="ECO:0007669"/>
    <property type="project" value="UniProtKB-SubCell"/>
</dbReference>
<dbReference type="InterPro" id="IPR008166">
    <property type="entry name" value="Glyco_transf_92"/>
</dbReference>
<dbReference type="GO" id="GO:0005737">
    <property type="term" value="C:cytoplasm"/>
    <property type="evidence" value="ECO:0007669"/>
    <property type="project" value="TreeGrafter"/>
</dbReference>
<protein>
    <recommendedName>
        <fullName evidence="11">Glycosyltransferase family 92 protein</fullName>
    </recommendedName>
</protein>
<name>A0A835Z8H1_9STRA</name>
<evidence type="ECO:0000256" key="4">
    <source>
        <dbReference type="ARBA" id="ARBA00022679"/>
    </source>
</evidence>
<comment type="similarity">
    <text evidence="2">Belongs to the glycosyltransferase 92 family.</text>
</comment>
<accession>A0A835Z8H1</accession>
<evidence type="ECO:0000256" key="7">
    <source>
        <dbReference type="ARBA" id="ARBA00023136"/>
    </source>
</evidence>
<reference evidence="9" key="1">
    <citation type="submission" date="2021-02" db="EMBL/GenBank/DDBJ databases">
        <title>First Annotated Genome of the Yellow-green Alga Tribonema minus.</title>
        <authorList>
            <person name="Mahan K.M."/>
        </authorList>
    </citation>
    <scope>NUCLEOTIDE SEQUENCE</scope>
    <source>
        <strain evidence="9">UTEX B ZZ1240</strain>
    </source>
</reference>
<dbReference type="Proteomes" id="UP000664859">
    <property type="component" value="Unassembled WGS sequence"/>
</dbReference>
<dbReference type="EMBL" id="JAFCMP010000057">
    <property type="protein sequence ID" value="KAG5189141.1"/>
    <property type="molecule type" value="Genomic_DNA"/>
</dbReference>
<evidence type="ECO:0000256" key="1">
    <source>
        <dbReference type="ARBA" id="ARBA00004167"/>
    </source>
</evidence>
<evidence type="ECO:0000256" key="5">
    <source>
        <dbReference type="ARBA" id="ARBA00022692"/>
    </source>
</evidence>
<keyword evidence="10" id="KW-1185">Reference proteome</keyword>
<sequence length="1011" mass="109310">MWPGLNEWAHILELPFPFRIVLSALRGDFLTIYRQYLRTDNAHEASSSKTGNSGGSKKTTNSPYGTALKVVCGADGGILLVSSLRSYNLRELLHGTGFSYDPRRGVNVAFHSVLADVMNPTGWGMADTIMFDSELLGGGDDGDSSDSNIIVYSWDSDRSCPNSPALDDRNYSPKHKPLLLWGRLTRPGPALLLALTSLVVLGLFVLRHQRDAAEAHRRSTADERWDAQQALQLTPPRAGPGCTAAAAAAAAAAAVDPSAQQQQQQQRPHGAAAAAECWAGVYYDLQSQTSLLLSRVGRATVSGAHATTTTTLWWYASAGGAPVHSAAAAAAAGAGAGAAVGAGAASDRSPRTFFERKKSSLESAVRLVEDMEGFVFPDSAYELWRPSEGVGVAGGEWVRVALRRDCSIVSPTNPSLKGMWPGCKTPQRTPSLTLEIHNGTAPAAANAAAASLAADPPLAPPSQLQLQVHRLWTADHGGEWWEDPPEGAPAGARPVLVLRLEQPTLQVSLFPATDALRPYLEYLADGEGDAQGPAGPPLANKPAHPPPILRVMAPQLEWRSGERAPSFPFLIVLGTGLQNPGKDLHRFQCKIGERWSRAWWVSWSMAVCAVPHDASASAAAAAPLSLWLDGVKVADDYEVDAGTAIRPRHAGLWLAQQGLSTNGRAWDHHNIRARSDDAIRPRHAGLWLAQQGLSTNGRAWDHHDIGCAWAQREWAHLGPPRHKLWLVQQGLSTNGRARDHLDMSVCATIKGEAPYLDEWIAYHTNLGVRGATARVLEPWVRRGLVTVELWPHVAAQTQALTECLNRHRHSTRWMTFIDVDEFIDPAPARPIAEPRHAEDLLPILEPNGPDRGADVHCMPWVAYCARGQLEPPADGAGVLASYPDVAPVPAAVKQRIHMQKPIFRAAAALALRAIGPHFLLYATSDPAAQCRVNLKCPHPWEDPSVLRLRHYRARSRAEFVARRRGADAAYKGRHYNDAELRAEWDEENARCVPEQSLAGNGAAARAAAAAG</sequence>
<dbReference type="PANTHER" id="PTHR21461:SF69">
    <property type="entry name" value="GLYCOSYLTRANSFERASE FAMILY 92 PROTEIN"/>
    <property type="match status" value="1"/>
</dbReference>
<dbReference type="OrthoDB" id="2526284at2759"/>
<keyword evidence="7" id="KW-0472">Membrane</keyword>
<proteinExistence type="inferred from homology"/>
<evidence type="ECO:0000256" key="8">
    <source>
        <dbReference type="SAM" id="MobiDB-lite"/>
    </source>
</evidence>
<keyword evidence="3" id="KW-0328">Glycosyltransferase</keyword>
<keyword evidence="6" id="KW-1133">Transmembrane helix</keyword>
<comment type="caution">
    <text evidence="9">The sequence shown here is derived from an EMBL/GenBank/DDBJ whole genome shotgun (WGS) entry which is preliminary data.</text>
</comment>
<gene>
    <name evidence="9" type="ORF">JKP88DRAFT_275614</name>
</gene>
<dbReference type="PANTHER" id="PTHR21461">
    <property type="entry name" value="GLYCOSYLTRANSFERASE FAMILY 92 PROTEIN"/>
    <property type="match status" value="1"/>
</dbReference>
<dbReference type="Pfam" id="PF01697">
    <property type="entry name" value="Glyco_transf_92"/>
    <property type="match status" value="1"/>
</dbReference>
<feature type="region of interest" description="Disordered" evidence="8">
    <location>
        <begin position="527"/>
        <end position="546"/>
    </location>
</feature>
<keyword evidence="4" id="KW-0808">Transferase</keyword>
<evidence type="ECO:0008006" key="11">
    <source>
        <dbReference type="Google" id="ProtNLM"/>
    </source>
</evidence>